<keyword evidence="2" id="KW-1185">Reference proteome</keyword>
<evidence type="ECO:0000313" key="1">
    <source>
        <dbReference type="EMBL" id="KAI3775425.1"/>
    </source>
</evidence>
<sequence length="454" mass="52269">MAGAKFIIAFALLSLVFLVIFLSPINHIHNYLSISNLTSTSTATSRLLQDESVPKIKNNDITLARIEEQLAKARGEIHKAIVEKSLASRNTNGSYIREGTIYKNPFAFLQSHTQMIKTFKIWTYREGEIPLMHNGPMKFVYSVEGDFIEEMERKGNPMVARDPDEAHAFFIPISITNIVYYLYKPDEAIGFRQRMQTIVEDYIGVIAERYPYWNRSNGADHFFVSCHDWGPSISSGNTKMFKNFIRVLCNANSSEGFIPIRDVSMSEFNAPFNNIPAVSSGQSPYNRSILAFFAGGIHGFVRERLFQYWGNKEDDDIQVYNYVPKGRNYTELLTQSKYCLCPSGYEVATSRLTEAIYMGCIPVIIKDHYVLPYSDVLDWSQFSIQVAVDKIPEIKRILHEIPFSKYLEMQKKLIEVQRHFMVNLPAKHFDVFHMILHSVWLRRLNVQLNSFDSP</sequence>
<dbReference type="EMBL" id="CM042033">
    <property type="protein sequence ID" value="KAI3775425.1"/>
    <property type="molecule type" value="Genomic_DNA"/>
</dbReference>
<name>A0ACB9FWA1_9ASTR</name>
<comment type="caution">
    <text evidence="1">The sequence shown here is derived from an EMBL/GenBank/DDBJ whole genome shotgun (WGS) entry which is preliminary data.</text>
</comment>
<gene>
    <name evidence="1" type="ORF">L1987_50001</name>
</gene>
<reference evidence="2" key="1">
    <citation type="journal article" date="2022" name="Mol. Ecol. Resour.">
        <title>The genomes of chicory, endive, great burdock and yacon provide insights into Asteraceae palaeo-polyploidization history and plant inulin production.</title>
        <authorList>
            <person name="Fan W."/>
            <person name="Wang S."/>
            <person name="Wang H."/>
            <person name="Wang A."/>
            <person name="Jiang F."/>
            <person name="Liu H."/>
            <person name="Zhao H."/>
            <person name="Xu D."/>
            <person name="Zhang Y."/>
        </authorList>
    </citation>
    <scope>NUCLEOTIDE SEQUENCE [LARGE SCALE GENOMIC DNA]</scope>
    <source>
        <strain evidence="2">cv. Yunnan</strain>
    </source>
</reference>
<evidence type="ECO:0000313" key="2">
    <source>
        <dbReference type="Proteomes" id="UP001056120"/>
    </source>
</evidence>
<dbReference type="Proteomes" id="UP001056120">
    <property type="component" value="Linkage Group LG16"/>
</dbReference>
<organism evidence="1 2">
    <name type="scientific">Smallanthus sonchifolius</name>
    <dbReference type="NCBI Taxonomy" id="185202"/>
    <lineage>
        <taxon>Eukaryota</taxon>
        <taxon>Viridiplantae</taxon>
        <taxon>Streptophyta</taxon>
        <taxon>Embryophyta</taxon>
        <taxon>Tracheophyta</taxon>
        <taxon>Spermatophyta</taxon>
        <taxon>Magnoliopsida</taxon>
        <taxon>eudicotyledons</taxon>
        <taxon>Gunneridae</taxon>
        <taxon>Pentapetalae</taxon>
        <taxon>asterids</taxon>
        <taxon>campanulids</taxon>
        <taxon>Asterales</taxon>
        <taxon>Asteraceae</taxon>
        <taxon>Asteroideae</taxon>
        <taxon>Heliantheae alliance</taxon>
        <taxon>Millerieae</taxon>
        <taxon>Smallanthus</taxon>
    </lineage>
</organism>
<reference evidence="1 2" key="2">
    <citation type="journal article" date="2022" name="Mol. Ecol. Resour.">
        <title>The genomes of chicory, endive, great burdock and yacon provide insights into Asteraceae paleo-polyploidization history and plant inulin production.</title>
        <authorList>
            <person name="Fan W."/>
            <person name="Wang S."/>
            <person name="Wang H."/>
            <person name="Wang A."/>
            <person name="Jiang F."/>
            <person name="Liu H."/>
            <person name="Zhao H."/>
            <person name="Xu D."/>
            <person name="Zhang Y."/>
        </authorList>
    </citation>
    <scope>NUCLEOTIDE SEQUENCE [LARGE SCALE GENOMIC DNA]</scope>
    <source>
        <strain evidence="2">cv. Yunnan</strain>
        <tissue evidence="1">Leaves</tissue>
    </source>
</reference>
<protein>
    <submittedName>
        <fullName evidence="1">Uncharacterized protein</fullName>
    </submittedName>
</protein>
<proteinExistence type="predicted"/>
<accession>A0ACB9FWA1</accession>